<dbReference type="SMART" id="SM00534">
    <property type="entry name" value="MUTSac"/>
    <property type="match status" value="1"/>
</dbReference>
<keyword evidence="4" id="KW-1133">Transmembrane helix</keyword>
<accession>A0AAW9ADB1</accession>
<protein>
    <recommendedName>
        <fullName evidence="5">DNA mismatch repair proteins mutS family domain-containing protein</fullName>
    </recommendedName>
</protein>
<dbReference type="PANTHER" id="PTHR11361:SF152">
    <property type="entry name" value="DNA MISMATCH REPAIR PROTEIN"/>
    <property type="match status" value="1"/>
</dbReference>
<keyword evidence="1" id="KW-0547">Nucleotide-binding</keyword>
<reference evidence="6 7" key="1">
    <citation type="submission" date="2023-06" db="EMBL/GenBank/DDBJ databases">
        <title>Sporosarcina sp. nov., isolated from Korean traditional fermented seafood 'Jeotgal'.</title>
        <authorList>
            <person name="Yang A.I."/>
            <person name="Shin N.-R."/>
        </authorList>
    </citation>
    <scope>NUCLEOTIDE SEQUENCE [LARGE SCALE GENOMIC DNA]</scope>
    <source>
        <strain evidence="6 7">KCTC43456</strain>
    </source>
</reference>
<dbReference type="Gene3D" id="3.40.50.300">
    <property type="entry name" value="P-loop containing nucleotide triphosphate hydrolases"/>
    <property type="match status" value="1"/>
</dbReference>
<dbReference type="GO" id="GO:0006298">
    <property type="term" value="P:mismatch repair"/>
    <property type="evidence" value="ECO:0007669"/>
    <property type="project" value="InterPro"/>
</dbReference>
<keyword evidence="3" id="KW-0238">DNA-binding</keyword>
<keyword evidence="7" id="KW-1185">Reference proteome</keyword>
<dbReference type="AlphaFoldDB" id="A0AAW9ADB1"/>
<evidence type="ECO:0000313" key="6">
    <source>
        <dbReference type="EMBL" id="MDW0118320.1"/>
    </source>
</evidence>
<keyword evidence="4" id="KW-0812">Transmembrane</keyword>
<evidence type="ECO:0000313" key="7">
    <source>
        <dbReference type="Proteomes" id="UP001271648"/>
    </source>
</evidence>
<dbReference type="SUPFAM" id="SSF52540">
    <property type="entry name" value="P-loop containing nucleoside triphosphate hydrolases"/>
    <property type="match status" value="1"/>
</dbReference>
<name>A0AAW9ADB1_9BACL</name>
<feature type="transmembrane region" description="Helical" evidence="4">
    <location>
        <begin position="6"/>
        <end position="21"/>
    </location>
</feature>
<dbReference type="EMBL" id="JAUBDJ010000011">
    <property type="protein sequence ID" value="MDW0118320.1"/>
    <property type="molecule type" value="Genomic_DNA"/>
</dbReference>
<keyword evidence="4" id="KW-0472">Membrane</keyword>
<dbReference type="RefSeq" id="WP_317941187.1">
    <property type="nucleotide sequence ID" value="NZ_JAUBDJ010000011.1"/>
</dbReference>
<proteinExistence type="predicted"/>
<evidence type="ECO:0000256" key="3">
    <source>
        <dbReference type="ARBA" id="ARBA00023125"/>
    </source>
</evidence>
<dbReference type="InterPro" id="IPR000432">
    <property type="entry name" value="DNA_mismatch_repair_MutS_C"/>
</dbReference>
<dbReference type="PANTHER" id="PTHR11361">
    <property type="entry name" value="DNA MISMATCH REPAIR PROTEIN MUTS FAMILY MEMBER"/>
    <property type="match status" value="1"/>
</dbReference>
<evidence type="ECO:0000259" key="5">
    <source>
        <dbReference type="SMART" id="SM00534"/>
    </source>
</evidence>
<dbReference type="InterPro" id="IPR045076">
    <property type="entry name" value="MutS"/>
</dbReference>
<dbReference type="Proteomes" id="UP001271648">
    <property type="component" value="Unassembled WGS sequence"/>
</dbReference>
<feature type="domain" description="DNA mismatch repair proteins mutS family" evidence="5">
    <location>
        <begin position="357"/>
        <end position="542"/>
    </location>
</feature>
<dbReference type="GO" id="GO:0140664">
    <property type="term" value="F:ATP-dependent DNA damage sensor activity"/>
    <property type="evidence" value="ECO:0007669"/>
    <property type="project" value="InterPro"/>
</dbReference>
<evidence type="ECO:0000256" key="1">
    <source>
        <dbReference type="ARBA" id="ARBA00022741"/>
    </source>
</evidence>
<dbReference type="Pfam" id="PF00488">
    <property type="entry name" value="MutS_V"/>
    <property type="match status" value="1"/>
</dbReference>
<comment type="caution">
    <text evidence="6">The sequence shown here is derived from an EMBL/GenBank/DDBJ whole genome shotgun (WGS) entry which is preliminary data.</text>
</comment>
<dbReference type="InterPro" id="IPR027417">
    <property type="entry name" value="P-loop_NTPase"/>
</dbReference>
<dbReference type="GO" id="GO:0005524">
    <property type="term" value="F:ATP binding"/>
    <property type="evidence" value="ECO:0007669"/>
    <property type="project" value="UniProtKB-KW"/>
</dbReference>
<keyword evidence="2" id="KW-0067">ATP-binding</keyword>
<evidence type="ECO:0000256" key="4">
    <source>
        <dbReference type="SAM" id="Phobius"/>
    </source>
</evidence>
<dbReference type="GO" id="GO:0030983">
    <property type="term" value="F:mismatched DNA binding"/>
    <property type="evidence" value="ECO:0007669"/>
    <property type="project" value="InterPro"/>
</dbReference>
<gene>
    <name evidence="6" type="ORF">QTL97_15410</name>
</gene>
<feature type="transmembrane region" description="Helical" evidence="4">
    <location>
        <begin position="159"/>
        <end position="178"/>
    </location>
</feature>
<dbReference type="GO" id="GO:0005829">
    <property type="term" value="C:cytosol"/>
    <property type="evidence" value="ECO:0007669"/>
    <property type="project" value="TreeGrafter"/>
</dbReference>
<organism evidence="6 7">
    <name type="scientific">Sporosarcina thermotolerans</name>
    <dbReference type="NCBI Taxonomy" id="633404"/>
    <lineage>
        <taxon>Bacteria</taxon>
        <taxon>Bacillati</taxon>
        <taxon>Bacillota</taxon>
        <taxon>Bacilli</taxon>
        <taxon>Bacillales</taxon>
        <taxon>Caryophanaceae</taxon>
        <taxon>Sporosarcina</taxon>
    </lineage>
</organism>
<sequence length="566" mass="64328">MSPVLVIIIAAILIITYHFLTRNQKKLKKLRQEWDSGTYYVFGEDLSSVSSYWENKKGSAESYAGVDQLTWDDLSMNEVFGKLNYTQTSVGSEYLFNQLRDIDPKLKGVHEKEELYQFLANDDQLREKVLLILSNLGKRNHANTSSYFFNFNHEKLKHVYMYIVLACLPIASIILMFFSLKYGAIGLFSSFTLNLVVYYRNKNRLDNDLHSVTYVAAIIGTGKRLTSIHHSRFAIYKDIFKGEGKGLRKTSFWGKVLSIGGNTGGDFDVLFEYVRIVFLLDFIAYNQIVKTVVKYRNTYKQLWESIGELDAAIAVAYYRKYLSFYTVPTFVDTEELEFKNLAHPLLKDPVTNSSALGKTVLLTGSNASGKSTYIKAVAINAILAQTINTVLASKWTMKQSYIVTSMAIQDSVLDGDSYFIAEIKSLKRIIKLSEEQKPIISFIDEILKGTNTVERISASAAIMEWLSVNKGMTIIASHDIELTEITGELYTNYHFRESIVDGKVIFDYKIHPGPSETRNAIKLLEVLDYPESVTITANKLARHFTNVREWQRMDEDGSINLIQAGL</sequence>
<evidence type="ECO:0000256" key="2">
    <source>
        <dbReference type="ARBA" id="ARBA00022840"/>
    </source>
</evidence>